<organism evidence="1 2">
    <name type="scientific">Candidatus Scalindua rubra</name>
    <dbReference type="NCBI Taxonomy" id="1872076"/>
    <lineage>
        <taxon>Bacteria</taxon>
        <taxon>Pseudomonadati</taxon>
        <taxon>Planctomycetota</taxon>
        <taxon>Candidatus Brocadiia</taxon>
        <taxon>Candidatus Brocadiales</taxon>
        <taxon>Candidatus Scalinduaceae</taxon>
        <taxon>Candidatus Scalindua</taxon>
    </lineage>
</organism>
<name>A0A1E3X4H2_9BACT</name>
<proteinExistence type="predicted"/>
<evidence type="ECO:0000313" key="1">
    <source>
        <dbReference type="EMBL" id="ODS30452.1"/>
    </source>
</evidence>
<evidence type="ECO:0008006" key="3">
    <source>
        <dbReference type="Google" id="ProtNLM"/>
    </source>
</evidence>
<protein>
    <recommendedName>
        <fullName evidence="3">PilZ domain-containing protein</fullName>
    </recommendedName>
</protein>
<dbReference type="Proteomes" id="UP000094056">
    <property type="component" value="Unassembled WGS sequence"/>
</dbReference>
<accession>A0A1E3X4H2</accession>
<evidence type="ECO:0000313" key="2">
    <source>
        <dbReference type="Proteomes" id="UP000094056"/>
    </source>
</evidence>
<dbReference type="AlphaFoldDB" id="A0A1E3X4H2"/>
<comment type="caution">
    <text evidence="1">The sequence shown here is derived from an EMBL/GenBank/DDBJ whole genome shotgun (WGS) entry which is preliminary data.</text>
</comment>
<dbReference type="EMBL" id="MAYW01000222">
    <property type="protein sequence ID" value="ODS30452.1"/>
    <property type="molecule type" value="Genomic_DNA"/>
</dbReference>
<sequence>MEITHRNKTMPKLFKGIERRSDNRLDLSLPIKLLGHNAKSKNISSSGVYLEVETDVAEQFSPGKKITLEITANIYTPWLPSKTVRFTTKGVILRTNT</sequence>
<reference evidence="1 2" key="1">
    <citation type="submission" date="2016-07" db="EMBL/GenBank/DDBJ databases">
        <title>Draft genome of Scalindua rubra, obtained from a brine-seawater interface in the Red Sea, sheds light on salt adaptation in anammox bacteria.</title>
        <authorList>
            <person name="Speth D.R."/>
            <person name="Lagkouvardos I."/>
            <person name="Wang Y."/>
            <person name="Qian P.-Y."/>
            <person name="Dutilh B.E."/>
            <person name="Jetten M.S."/>
        </authorList>
    </citation>
    <scope>NUCLEOTIDE SEQUENCE [LARGE SCALE GENOMIC DNA]</scope>
    <source>
        <strain evidence="1">BSI-1</strain>
    </source>
</reference>
<dbReference type="Gene3D" id="2.40.10.220">
    <property type="entry name" value="predicted glycosyltransferase like domains"/>
    <property type="match status" value="1"/>
</dbReference>
<gene>
    <name evidence="1" type="ORF">SCARUB_04433</name>
</gene>